<organism evidence="2">
    <name type="scientific">Anopheles triannulatus</name>
    <dbReference type="NCBI Taxonomy" id="58253"/>
    <lineage>
        <taxon>Eukaryota</taxon>
        <taxon>Metazoa</taxon>
        <taxon>Ecdysozoa</taxon>
        <taxon>Arthropoda</taxon>
        <taxon>Hexapoda</taxon>
        <taxon>Insecta</taxon>
        <taxon>Pterygota</taxon>
        <taxon>Neoptera</taxon>
        <taxon>Endopterygota</taxon>
        <taxon>Diptera</taxon>
        <taxon>Nematocera</taxon>
        <taxon>Culicoidea</taxon>
        <taxon>Culicidae</taxon>
        <taxon>Anophelinae</taxon>
        <taxon>Anopheles</taxon>
    </lineage>
</organism>
<dbReference type="EMBL" id="GGFK01015463">
    <property type="protein sequence ID" value="MBW48784.1"/>
    <property type="molecule type" value="Transcribed_RNA"/>
</dbReference>
<evidence type="ECO:0000313" key="2">
    <source>
        <dbReference type="EMBL" id="MBW48784.1"/>
    </source>
</evidence>
<evidence type="ECO:0000256" key="1">
    <source>
        <dbReference type="SAM" id="SignalP"/>
    </source>
</evidence>
<protein>
    <submittedName>
        <fullName evidence="2">Putative secreted protein</fullName>
    </submittedName>
</protein>
<accession>A0A2M4B6V1</accession>
<sequence>MHLHTMLALSVLSADACGRTGKSNFSSNATLLGVCFCKVEFERCRKGKEANDVARIVGPSDGERDRQLAKGVFQG</sequence>
<proteinExistence type="predicted"/>
<feature type="chain" id="PRO_5014934647" evidence="1">
    <location>
        <begin position="19"/>
        <end position="75"/>
    </location>
</feature>
<keyword evidence="1" id="KW-0732">Signal</keyword>
<name>A0A2M4B6V1_9DIPT</name>
<feature type="signal peptide" evidence="1">
    <location>
        <begin position="1"/>
        <end position="18"/>
    </location>
</feature>
<dbReference type="AlphaFoldDB" id="A0A2M4B6V1"/>
<reference evidence="2" key="1">
    <citation type="submission" date="2018-01" db="EMBL/GenBank/DDBJ databases">
        <title>An insight into the sialome of Amazonian anophelines.</title>
        <authorList>
            <person name="Ribeiro J.M."/>
            <person name="Scarpassa V."/>
            <person name="Calvo E."/>
        </authorList>
    </citation>
    <scope>NUCLEOTIDE SEQUENCE</scope>
    <source>
        <tissue evidence="2">Salivary glands</tissue>
    </source>
</reference>